<dbReference type="Gene3D" id="3.30.450.40">
    <property type="match status" value="1"/>
</dbReference>
<dbReference type="Gene3D" id="3.40.50.300">
    <property type="entry name" value="P-loop containing nucleotide triphosphate hydrolases"/>
    <property type="match status" value="1"/>
</dbReference>
<dbReference type="AlphaFoldDB" id="A0A410K244"/>
<dbReference type="Gene3D" id="3.30.450.20">
    <property type="entry name" value="PAS domain"/>
    <property type="match status" value="1"/>
</dbReference>
<dbReference type="SUPFAM" id="SSF46689">
    <property type="entry name" value="Homeodomain-like"/>
    <property type="match status" value="1"/>
</dbReference>
<dbReference type="SUPFAM" id="SSF52540">
    <property type="entry name" value="P-loop containing nucleoside triphosphate hydrolases"/>
    <property type="match status" value="1"/>
</dbReference>
<keyword evidence="5" id="KW-0804">Transcription</keyword>
<dbReference type="InterPro" id="IPR025943">
    <property type="entry name" value="Sigma_54_int_dom_ATP-bd_2"/>
</dbReference>
<dbReference type="InterPro" id="IPR009057">
    <property type="entry name" value="Homeodomain-like_sf"/>
</dbReference>
<dbReference type="InterPro" id="IPR025662">
    <property type="entry name" value="Sigma_54_int_dom_ATP-bd_1"/>
</dbReference>
<feature type="domain" description="Sigma-54 factor interaction" evidence="6">
    <location>
        <begin position="365"/>
        <end position="594"/>
    </location>
</feature>
<reference evidence="7 8" key="1">
    <citation type="submission" date="2019-01" db="EMBL/GenBank/DDBJ databases">
        <title>Geovibrio thiophilus DSM 11263, complete genome.</title>
        <authorList>
            <person name="Spring S."/>
            <person name="Bunk B."/>
            <person name="Sproer C."/>
        </authorList>
    </citation>
    <scope>NUCLEOTIDE SEQUENCE [LARGE SCALE GENOMIC DNA]</scope>
    <source>
        <strain evidence="7 8">DSM 11263</strain>
    </source>
</reference>
<dbReference type="InterPro" id="IPR002197">
    <property type="entry name" value="HTH_Fis"/>
</dbReference>
<accession>A0A410K244</accession>
<dbReference type="PANTHER" id="PTHR32071:SF57">
    <property type="entry name" value="C4-DICARBOXYLATE TRANSPORT TRANSCRIPTIONAL REGULATORY PROTEIN DCTD"/>
    <property type="match status" value="1"/>
</dbReference>
<dbReference type="GO" id="GO:0043565">
    <property type="term" value="F:sequence-specific DNA binding"/>
    <property type="evidence" value="ECO:0007669"/>
    <property type="project" value="InterPro"/>
</dbReference>
<dbReference type="InterPro" id="IPR003593">
    <property type="entry name" value="AAA+_ATPase"/>
</dbReference>
<dbReference type="PROSITE" id="PS00688">
    <property type="entry name" value="SIGMA54_INTERACT_3"/>
    <property type="match status" value="1"/>
</dbReference>
<name>A0A410K244_9BACT</name>
<dbReference type="PROSITE" id="PS00675">
    <property type="entry name" value="SIGMA54_INTERACT_1"/>
    <property type="match status" value="1"/>
</dbReference>
<dbReference type="InterPro" id="IPR029016">
    <property type="entry name" value="GAF-like_dom_sf"/>
</dbReference>
<dbReference type="Pfam" id="PF02954">
    <property type="entry name" value="HTH_8"/>
    <property type="match status" value="1"/>
</dbReference>
<evidence type="ECO:0000313" key="8">
    <source>
        <dbReference type="Proteomes" id="UP000287502"/>
    </source>
</evidence>
<dbReference type="PANTHER" id="PTHR32071">
    <property type="entry name" value="TRANSCRIPTIONAL REGULATORY PROTEIN"/>
    <property type="match status" value="1"/>
</dbReference>
<proteinExistence type="predicted"/>
<keyword evidence="8" id="KW-1185">Reference proteome</keyword>
<dbReference type="Pfam" id="PF00158">
    <property type="entry name" value="Sigma54_activat"/>
    <property type="match status" value="1"/>
</dbReference>
<organism evidence="7 8">
    <name type="scientific">Geovibrio thiophilus</name>
    <dbReference type="NCBI Taxonomy" id="139438"/>
    <lineage>
        <taxon>Bacteria</taxon>
        <taxon>Pseudomonadati</taxon>
        <taxon>Deferribacterota</taxon>
        <taxon>Deferribacteres</taxon>
        <taxon>Deferribacterales</taxon>
        <taxon>Geovibrionaceae</taxon>
        <taxon>Geovibrio</taxon>
    </lineage>
</organism>
<dbReference type="GO" id="GO:0005524">
    <property type="term" value="F:ATP binding"/>
    <property type="evidence" value="ECO:0007669"/>
    <property type="project" value="UniProtKB-KW"/>
</dbReference>
<evidence type="ECO:0000256" key="4">
    <source>
        <dbReference type="ARBA" id="ARBA00023125"/>
    </source>
</evidence>
<evidence type="ECO:0000256" key="5">
    <source>
        <dbReference type="ARBA" id="ARBA00023163"/>
    </source>
</evidence>
<dbReference type="Proteomes" id="UP000287502">
    <property type="component" value="Chromosome"/>
</dbReference>
<dbReference type="PROSITE" id="PS50045">
    <property type="entry name" value="SIGMA54_INTERACT_4"/>
    <property type="match status" value="1"/>
</dbReference>
<evidence type="ECO:0000313" key="7">
    <source>
        <dbReference type="EMBL" id="QAR34462.1"/>
    </source>
</evidence>
<dbReference type="InterPro" id="IPR058031">
    <property type="entry name" value="AAA_lid_NorR"/>
</dbReference>
<dbReference type="PROSITE" id="PS00676">
    <property type="entry name" value="SIGMA54_INTERACT_2"/>
    <property type="match status" value="1"/>
</dbReference>
<evidence type="ECO:0000256" key="1">
    <source>
        <dbReference type="ARBA" id="ARBA00022741"/>
    </source>
</evidence>
<sequence>MHSHKRTVHKTPICFTSFDLDFWRKVEEAKQVFIEEDILVDFARNIPDEILSTWKSSRENGVCWDTESIQVPVLTTEQLDILFAKKQILIDLVLPFVEEFQCILEHTEFTMSVCDENGVFLVIPHNGEKLSYWDKLNLCPGAVWNEETVGCTAHVLARKYQRPVQIIGTANYKKVFRDHMSCAAPIYNEYGDIQGTINLVQLKADTSRLLEHALGWATAVASAISSQFRVFRRNKRLKIMDSTLQATFENSEYGYISIDEAGYIININNKAIKLLKLDKGSTKINICSLFEDSTAIKHSLETGRPLYNKDLQVKCDPKIKLAADIKPFHGDSLKHAEGAILRFTVNTDSHKQIADRKIFFTFNSIIAQSPVMEDLKDTVELVSEKPVNVLLLGESGTGKEVFAQAIHNNYNPSGPFVAINCASIPHSLIESELFGYESGAFTGASRSGKKGKIEMANGGTLFLDEIGDMPIELQPVLLRVLEEKRVTRVGGCKSIPVDFRIISATNKPLCGGVTSMELRQDLYFRLAVVNIELPPLRKRGIDILLLADHFVKTTCERFDIPHYTISKETEKILTSFHWPGNVRQLENAMIYAVTVAKADKIIRPENLPKDILENSSSTGSSMSEVVKDVKNEMIIHAIEQTGNIRQAAKLLGISRTTIYSRLQKR</sequence>
<dbReference type="EMBL" id="CP035108">
    <property type="protein sequence ID" value="QAR34462.1"/>
    <property type="molecule type" value="Genomic_DNA"/>
</dbReference>
<dbReference type="Gene3D" id="1.10.8.60">
    <property type="match status" value="1"/>
</dbReference>
<keyword evidence="4" id="KW-0238">DNA-binding</keyword>
<keyword evidence="3" id="KW-0805">Transcription regulation</keyword>
<protein>
    <submittedName>
        <fullName evidence="7">AAA family ATPase</fullName>
    </submittedName>
</protein>
<gene>
    <name evidence="7" type="ORF">EP073_04360</name>
</gene>
<dbReference type="InterPro" id="IPR027417">
    <property type="entry name" value="P-loop_NTPase"/>
</dbReference>
<dbReference type="SMART" id="SM00382">
    <property type="entry name" value="AAA"/>
    <property type="match status" value="1"/>
</dbReference>
<evidence type="ECO:0000256" key="2">
    <source>
        <dbReference type="ARBA" id="ARBA00022840"/>
    </source>
</evidence>
<dbReference type="InterPro" id="IPR002078">
    <property type="entry name" value="Sigma_54_int"/>
</dbReference>
<dbReference type="Pfam" id="PF25601">
    <property type="entry name" value="AAA_lid_14"/>
    <property type="match status" value="1"/>
</dbReference>
<dbReference type="GO" id="GO:0006355">
    <property type="term" value="P:regulation of DNA-templated transcription"/>
    <property type="evidence" value="ECO:0007669"/>
    <property type="project" value="InterPro"/>
</dbReference>
<dbReference type="Gene3D" id="1.10.10.60">
    <property type="entry name" value="Homeodomain-like"/>
    <property type="match status" value="1"/>
</dbReference>
<keyword evidence="1" id="KW-0547">Nucleotide-binding</keyword>
<keyword evidence="2" id="KW-0067">ATP-binding</keyword>
<dbReference type="KEGG" id="gtl:EP073_04360"/>
<dbReference type="CDD" id="cd00009">
    <property type="entry name" value="AAA"/>
    <property type="match status" value="1"/>
</dbReference>
<dbReference type="FunFam" id="3.40.50.300:FF:000006">
    <property type="entry name" value="DNA-binding transcriptional regulator NtrC"/>
    <property type="match status" value="1"/>
</dbReference>
<evidence type="ECO:0000259" key="6">
    <source>
        <dbReference type="PROSITE" id="PS50045"/>
    </source>
</evidence>
<dbReference type="OrthoDB" id="9771372at2"/>
<dbReference type="InterPro" id="IPR025944">
    <property type="entry name" value="Sigma_54_int_dom_CS"/>
</dbReference>
<evidence type="ECO:0000256" key="3">
    <source>
        <dbReference type="ARBA" id="ARBA00023015"/>
    </source>
</evidence>